<feature type="signal peptide" evidence="1">
    <location>
        <begin position="1"/>
        <end position="27"/>
    </location>
</feature>
<evidence type="ECO:0000256" key="1">
    <source>
        <dbReference type="SAM" id="SignalP"/>
    </source>
</evidence>
<dbReference type="Pfam" id="PF13400">
    <property type="entry name" value="Tad"/>
    <property type="match status" value="1"/>
</dbReference>
<dbReference type="CDD" id="cd00198">
    <property type="entry name" value="vWFA"/>
    <property type="match status" value="1"/>
</dbReference>
<keyword evidence="1" id="KW-0732">Signal</keyword>
<accession>A0AAU7X871</accession>
<dbReference type="InterPro" id="IPR002035">
    <property type="entry name" value="VWF_A"/>
</dbReference>
<dbReference type="InterPro" id="IPR036465">
    <property type="entry name" value="vWFA_dom_sf"/>
</dbReference>
<dbReference type="PROSITE" id="PS50234">
    <property type="entry name" value="VWFA"/>
    <property type="match status" value="2"/>
</dbReference>
<organism evidence="3">
    <name type="scientific">Methyloraptor flagellatus</name>
    <dbReference type="NCBI Taxonomy" id="3162530"/>
    <lineage>
        <taxon>Bacteria</taxon>
        <taxon>Pseudomonadati</taxon>
        <taxon>Pseudomonadota</taxon>
        <taxon>Alphaproteobacteria</taxon>
        <taxon>Hyphomicrobiales</taxon>
        <taxon>Ancalomicrobiaceae</taxon>
        <taxon>Methyloraptor</taxon>
    </lineage>
</organism>
<feature type="domain" description="VWFA" evidence="2">
    <location>
        <begin position="138"/>
        <end position="189"/>
    </location>
</feature>
<dbReference type="InterPro" id="IPR028087">
    <property type="entry name" value="Tad_N"/>
</dbReference>
<feature type="domain" description="VWFA" evidence="2">
    <location>
        <begin position="369"/>
        <end position="533"/>
    </location>
</feature>
<dbReference type="SUPFAM" id="SSF53300">
    <property type="entry name" value="vWA-like"/>
    <property type="match status" value="1"/>
</dbReference>
<dbReference type="AlphaFoldDB" id="A0AAU7X871"/>
<sequence length="544" mass="57624">MLRAFIKNKAGNVGITFALAVVPLVMAAGATVDYSAASAQHDRAQQALDRAALAAGKDLGLVSHAVIETNLRRYFADFYQPPNGTTASVTQITIDDASGKVSAAGDITTKTAFLAIASIPELVSSLASEVVVGSADLDVVLVLDTTGSMQGSKLSTLQSAAKDLVDVLLGMNTKTSVTDRVQVGIVPFAAAVNVGPQFGPVYAGTTRTSKGTGAGWLDVNTQSPIHTENWSSGLTDNRFDLFAALAAANPSKAAQLSWAGCVESRPYPHSVHDTPATNGDPKSWFVPMFAPDEANYYSYWWNYSSQYFDNTYLSDNGSQCSGNVSYSTVGGIQSAQGRTCKYKQNTRLYGSTFDGGFGPNYSCTSKPILAMTRDKSTLYNTINSLVAAGNTNIHEGVMWGWRALSPEAPFTEGRTGTKLRPVRRIMIVMTDGENTYNTDTTFNASTYAAYGYVAKGRLGTTSNSSSTIKARQDALTAEACSNAKGEGGITVYTVGFTVTAADTIQMLETCASGSSYFFKADNNAALVAAFQAIGNQITQLRVAQ</sequence>
<evidence type="ECO:0000259" key="2">
    <source>
        <dbReference type="PROSITE" id="PS50234"/>
    </source>
</evidence>
<dbReference type="EMBL" id="CP158568">
    <property type="protein sequence ID" value="XBY42838.1"/>
    <property type="molecule type" value="Genomic_DNA"/>
</dbReference>
<proteinExistence type="predicted"/>
<dbReference type="SMART" id="SM00327">
    <property type="entry name" value="VWA"/>
    <property type="match status" value="1"/>
</dbReference>
<feature type="chain" id="PRO_5043459422" evidence="1">
    <location>
        <begin position="28"/>
        <end position="544"/>
    </location>
</feature>
<dbReference type="Gene3D" id="3.40.50.410">
    <property type="entry name" value="von Willebrand factor, type A domain"/>
    <property type="match status" value="2"/>
</dbReference>
<dbReference type="RefSeq" id="WP_407047939.1">
    <property type="nucleotide sequence ID" value="NZ_CP158568.1"/>
</dbReference>
<gene>
    <name evidence="3" type="ORF">ABS361_11985</name>
</gene>
<name>A0AAU7X871_9HYPH</name>
<evidence type="ECO:0000313" key="3">
    <source>
        <dbReference type="EMBL" id="XBY42838.1"/>
    </source>
</evidence>
<dbReference type="KEGG" id="mflg:ABS361_11985"/>
<reference evidence="3" key="1">
    <citation type="submission" date="2024-06" db="EMBL/GenBank/DDBJ databases">
        <title>Methylostella associata gen. nov., sp. nov., a novel Ancalomicrobiaceae-affiliated facultatively methylotrophic bacteria that feed on methanotrophs of the genus Methylococcus.</title>
        <authorList>
            <person name="Saltykova V."/>
            <person name="Danilova O.V."/>
            <person name="Oshkin I.Y."/>
            <person name="Belova S.E."/>
            <person name="Pimenov N.V."/>
            <person name="Dedysh S.N."/>
        </authorList>
    </citation>
    <scope>NUCLEOTIDE SEQUENCE</scope>
    <source>
        <strain evidence="3">S20</strain>
    </source>
</reference>
<protein>
    <submittedName>
        <fullName evidence="3">TadE/TadG family type IV pilus assembly protein</fullName>
    </submittedName>
</protein>